<dbReference type="AlphaFoldDB" id="B8DPE3"/>
<evidence type="ECO:0000256" key="11">
    <source>
        <dbReference type="ARBA" id="ARBA00074020"/>
    </source>
</evidence>
<proteinExistence type="inferred from homology"/>
<dbReference type="InterPro" id="IPR001501">
    <property type="entry name" value="Ni-dep_hyd_lsu"/>
</dbReference>
<keyword evidence="6 13" id="KW-0533">Nickel</keyword>
<comment type="cofactor">
    <cofactor evidence="1 13">
        <name>Ni(2+)</name>
        <dbReference type="ChEBI" id="CHEBI:49786"/>
    </cofactor>
</comment>
<comment type="subcellular location">
    <subcellularLocation>
        <location evidence="2">Periplasm</location>
    </subcellularLocation>
</comment>
<dbReference type="eggNOG" id="COG0374">
    <property type="taxonomic scope" value="Bacteria"/>
</dbReference>
<feature type="binding site" evidence="13">
    <location>
        <position position="78"/>
    </location>
    <ligand>
        <name>Ni(2+)</name>
        <dbReference type="ChEBI" id="CHEBI:49786"/>
    </ligand>
</feature>
<sequence length="488" mass="53634">MSGCTPKAAPAGATGKATIAIDPVSRIEGHLKAEVTVENGVVVDARLSGGMYRGFETILRGRDPRDASQIVQRICGVCPTAHSTASCMALDNAFKVKVPTNGRLTRNLTFGANYLQSHILHFYHLAALDFVQGPDSAPFVPRFAKPDLRLPKDINAAAVDQYLEALEVRRICHEMVAMFGGRMPHVQGQVVGGTTEIPTKEALVEYAARFKKVREFVEKKYVPVAYTVGAAYKDLFKFGQGYKNCISFGAFPLNDAMTELHLKRGVYIDGKDQPFDPKLIKEYVKYSWFDDATTGLHFSQGKTVPAPNKAGAYSFVKAPRYNGKAVESGPVARMWITNPELSPVGQKLLKDLFKLNAKRFRDLGDEAAFSVMGRHVARAEETYYMLSAIERWLKEVKAGEETFAAAEIPASSEGVGFTEAPRGSLVHYINIKDQKIDNYQIVSATLWNCNPRDDSGQLGPVERALVGTPVPDISNPVNVARVIRAFDP</sequence>
<evidence type="ECO:0000256" key="1">
    <source>
        <dbReference type="ARBA" id="ARBA00001967"/>
    </source>
</evidence>
<dbReference type="InterPro" id="IPR018194">
    <property type="entry name" value="Ni-dep_hyd_lsu_Ni_BS"/>
</dbReference>
<dbReference type="KEGG" id="dvm:DvMF_0273"/>
<feature type="binding site" evidence="13">
    <location>
        <position position="441"/>
    </location>
    <ligand>
        <name>Mg(2+)</name>
        <dbReference type="ChEBI" id="CHEBI:18420"/>
    </ligand>
</feature>
<dbReference type="InterPro" id="IPR029014">
    <property type="entry name" value="NiFe-Hase_large"/>
</dbReference>
<dbReference type="HOGENOM" id="CLU_030087_0_0_7"/>
<evidence type="ECO:0000256" key="7">
    <source>
        <dbReference type="ARBA" id="ARBA00022723"/>
    </source>
</evidence>
<accession>B8DPE3</accession>
<evidence type="ECO:0000256" key="6">
    <source>
        <dbReference type="ARBA" id="ARBA00022596"/>
    </source>
</evidence>
<keyword evidence="13" id="KW-0408">Iron</keyword>
<dbReference type="EC" id="1.12.2.1" evidence="5"/>
<dbReference type="GO" id="GO:0047806">
    <property type="term" value="F:cytochrome-c3 hydrogenase activity"/>
    <property type="evidence" value="ECO:0007669"/>
    <property type="project" value="UniProtKB-EC"/>
</dbReference>
<feature type="binding site" evidence="13">
    <location>
        <position position="56"/>
    </location>
    <ligand>
        <name>Mg(2+)</name>
        <dbReference type="ChEBI" id="CHEBI:18420"/>
    </ligand>
</feature>
<dbReference type="NCBIfam" id="NF045518">
    <property type="entry name" value="H2_NiFeSe_large"/>
    <property type="match status" value="1"/>
</dbReference>
<evidence type="ECO:0000313" key="14">
    <source>
        <dbReference type="EMBL" id="ACL07230.1"/>
    </source>
</evidence>
<evidence type="ECO:0000256" key="10">
    <source>
        <dbReference type="ARBA" id="ARBA00029307"/>
    </source>
</evidence>
<feature type="binding site" evidence="13">
    <location>
        <position position="75"/>
    </location>
    <ligand>
        <name>Ni(2+)</name>
        <dbReference type="ChEBI" id="CHEBI:49786"/>
    </ligand>
</feature>
<evidence type="ECO:0000256" key="8">
    <source>
        <dbReference type="ARBA" id="ARBA00022764"/>
    </source>
</evidence>
<dbReference type="PANTHER" id="PTHR42958:SF2">
    <property type="entry name" value="UPTAKE HYDROGENASE LARGE SUBUNIT"/>
    <property type="match status" value="1"/>
</dbReference>
<dbReference type="GO" id="GO:0008901">
    <property type="term" value="F:ferredoxin hydrogenase activity"/>
    <property type="evidence" value="ECO:0007669"/>
    <property type="project" value="InterPro"/>
</dbReference>
<gene>
    <name evidence="14" type="ordered locus">DvMF_0273</name>
</gene>
<keyword evidence="8" id="KW-0574">Periplasm</keyword>
<dbReference type="Pfam" id="PF00374">
    <property type="entry name" value="NiFeSe_Hases"/>
    <property type="match status" value="1"/>
</dbReference>
<dbReference type="STRING" id="883.DvMF_0273"/>
<dbReference type="SUPFAM" id="SSF56762">
    <property type="entry name" value="HydB/Nqo4-like"/>
    <property type="match status" value="1"/>
</dbReference>
<keyword evidence="9" id="KW-0560">Oxidoreductase</keyword>
<evidence type="ECO:0000256" key="5">
    <source>
        <dbReference type="ARBA" id="ARBA00012159"/>
    </source>
</evidence>
<comment type="subunit">
    <text evidence="4">Heterodimer of a large and a small subunit.</text>
</comment>
<dbReference type="InterPro" id="IPR050867">
    <property type="entry name" value="NiFe/NiFeSe_hydrgnase_LSU"/>
</dbReference>
<dbReference type="EMBL" id="CP001197">
    <property type="protein sequence ID" value="ACL07230.1"/>
    <property type="molecule type" value="Genomic_DNA"/>
</dbReference>
<dbReference type="Gene3D" id="1.10.645.10">
    <property type="entry name" value="Cytochrome-c3 Hydrogenase, chain B"/>
    <property type="match status" value="1"/>
</dbReference>
<dbReference type="FunFam" id="1.10.645.10:FF:000002">
    <property type="entry name" value="Hydrogenase 2 large subunit"/>
    <property type="match status" value="1"/>
</dbReference>
<evidence type="ECO:0000256" key="12">
    <source>
        <dbReference type="ARBA" id="ARBA00083852"/>
    </source>
</evidence>
<evidence type="ECO:0000256" key="3">
    <source>
        <dbReference type="ARBA" id="ARBA00009292"/>
    </source>
</evidence>
<evidence type="ECO:0000256" key="13">
    <source>
        <dbReference type="PIRSR" id="PIRSR601501-1"/>
    </source>
</evidence>
<comment type="similarity">
    <text evidence="3">Belongs to the [NiFe]/[NiFeSe] hydrogenase large subunit family.</text>
</comment>
<dbReference type="GO" id="GO:0016151">
    <property type="term" value="F:nickel cation binding"/>
    <property type="evidence" value="ECO:0007669"/>
    <property type="project" value="InterPro"/>
</dbReference>
<evidence type="ECO:0000256" key="4">
    <source>
        <dbReference type="ARBA" id="ARBA00011771"/>
    </source>
</evidence>
<reference evidence="14" key="1">
    <citation type="submission" date="2008-10" db="EMBL/GenBank/DDBJ databases">
        <title>Complete sequence of Desulfovibrio vulgaris str. 'Miyazaki F'.</title>
        <authorList>
            <person name="Lucas S."/>
            <person name="Copeland A."/>
            <person name="Lapidus A."/>
            <person name="Glavina del Rio T."/>
            <person name="Dalin E."/>
            <person name="Tice H."/>
            <person name="Bruce D."/>
            <person name="Goodwin L."/>
            <person name="Pitluck S."/>
            <person name="Sims D."/>
            <person name="Brettin T."/>
            <person name="Detter J.C."/>
            <person name="Han C."/>
            <person name="Larimer F."/>
            <person name="Land M."/>
            <person name="Hauser L."/>
            <person name="Kyrpides N."/>
            <person name="Mikhailova N."/>
            <person name="Hazen T.C."/>
            <person name="Richardson P."/>
        </authorList>
    </citation>
    <scope>NUCLEOTIDE SEQUENCE</scope>
    <source>
        <strain evidence="14">Miyazaki F</strain>
    </source>
</reference>
<name>B8DPE3_NITV9</name>
<organism evidence="14">
    <name type="scientific">Nitratidesulfovibrio vulgaris (strain DSM 19637 / Miyazaki F)</name>
    <name type="common">Desulfovibrio vulgaris</name>
    <dbReference type="NCBI Taxonomy" id="883"/>
    <lineage>
        <taxon>Bacteria</taxon>
        <taxon>Pseudomonadati</taxon>
        <taxon>Thermodesulfobacteriota</taxon>
        <taxon>Desulfovibrionia</taxon>
        <taxon>Desulfovibrionales</taxon>
        <taxon>Desulfovibrionaceae</taxon>
        <taxon>Nitratidesulfovibrio</taxon>
    </lineage>
</organism>
<keyword evidence="13" id="KW-0460">Magnesium</keyword>
<comment type="catalytic activity">
    <reaction evidence="10">
        <text>2 Fe(III)-[cytochrome c3] + H2 = 2 Fe(II)-[cytochrome c3] + 2 H(+)</text>
        <dbReference type="Rhea" id="RHEA:20625"/>
        <dbReference type="Rhea" id="RHEA-COMP:11576"/>
        <dbReference type="Rhea" id="RHEA-COMP:11577"/>
        <dbReference type="ChEBI" id="CHEBI:15378"/>
        <dbReference type="ChEBI" id="CHEBI:18276"/>
        <dbReference type="ChEBI" id="CHEBI:29033"/>
        <dbReference type="ChEBI" id="CHEBI:29034"/>
        <dbReference type="EC" id="1.12.2.1"/>
    </reaction>
</comment>
<dbReference type="NCBIfam" id="NF033181">
    <property type="entry name" value="NiFeSe_hydrog"/>
    <property type="match status" value="1"/>
</dbReference>
<dbReference type="PANTHER" id="PTHR42958">
    <property type="entry name" value="HYDROGENASE-2 LARGE CHAIN"/>
    <property type="match status" value="1"/>
</dbReference>
<comment type="cofactor">
    <cofactor evidence="13">
        <name>Fe cation</name>
        <dbReference type="ChEBI" id="CHEBI:24875"/>
    </cofactor>
</comment>
<evidence type="ECO:0000256" key="9">
    <source>
        <dbReference type="ARBA" id="ARBA00023002"/>
    </source>
</evidence>
<evidence type="ECO:0000256" key="2">
    <source>
        <dbReference type="ARBA" id="ARBA00004418"/>
    </source>
</evidence>
<protein>
    <recommendedName>
        <fullName evidence="11">Periplasmic [NiFe] hydrogenase large subunit</fullName>
        <ecNumber evidence="5">1.12.2.1</ecNumber>
    </recommendedName>
    <alternativeName>
        <fullName evidence="12">NiFe hydrogenlyase large chain</fullName>
    </alternativeName>
</protein>
<dbReference type="PROSITE" id="PS00507">
    <property type="entry name" value="NI_HGENASE_L_1"/>
    <property type="match status" value="1"/>
</dbReference>
<keyword evidence="7 13" id="KW-0479">Metal-binding</keyword>
<feature type="binding site" evidence="13">
    <location>
        <position position="78"/>
    </location>
    <ligand>
        <name>Fe cation</name>
        <dbReference type="ChEBI" id="CHEBI:24875"/>
    </ligand>
</feature>
<dbReference type="GO" id="GO:0042597">
    <property type="term" value="C:periplasmic space"/>
    <property type="evidence" value="ECO:0007669"/>
    <property type="project" value="UniProtKB-SubCell"/>
</dbReference>